<feature type="domain" description="Cell envelope-related transcriptional attenuator" evidence="3">
    <location>
        <begin position="212"/>
        <end position="394"/>
    </location>
</feature>
<evidence type="ECO:0000313" key="4">
    <source>
        <dbReference type="EMBL" id="XDI06514.1"/>
    </source>
</evidence>
<evidence type="ECO:0000259" key="3">
    <source>
        <dbReference type="Pfam" id="PF03816"/>
    </source>
</evidence>
<proteinExistence type="inferred from homology"/>
<name>A0AB39BJ48_9MICO</name>
<evidence type="ECO:0000256" key="2">
    <source>
        <dbReference type="SAM" id="Phobius"/>
    </source>
</evidence>
<dbReference type="NCBIfam" id="TIGR00350">
    <property type="entry name" value="lytR_cpsA_psr"/>
    <property type="match status" value="1"/>
</dbReference>
<dbReference type="EMBL" id="CP162511">
    <property type="protein sequence ID" value="XDI06514.1"/>
    <property type="molecule type" value="Genomic_DNA"/>
</dbReference>
<dbReference type="InterPro" id="IPR004474">
    <property type="entry name" value="LytR_CpsA_psr"/>
</dbReference>
<dbReference type="RefSeq" id="WP_368498894.1">
    <property type="nucleotide sequence ID" value="NZ_CP162511.1"/>
</dbReference>
<organism evidence="4">
    <name type="scientific">Herbiconiux sp. A18JL235</name>
    <dbReference type="NCBI Taxonomy" id="3152363"/>
    <lineage>
        <taxon>Bacteria</taxon>
        <taxon>Bacillati</taxon>
        <taxon>Actinomycetota</taxon>
        <taxon>Actinomycetes</taxon>
        <taxon>Micrococcales</taxon>
        <taxon>Microbacteriaceae</taxon>
        <taxon>Herbiconiux</taxon>
    </lineage>
</organism>
<protein>
    <submittedName>
        <fullName evidence="4">LCP family protein</fullName>
    </submittedName>
</protein>
<sequence length="478" mass="51432">MTAHPYAGAVPGAGTGSGARAYGSAAGTTASPIRYPDTTSPRAMTVRGWWLVVLNLLMPGSAQVLAGNRKLGRFGLYFTFGLWITAILAFVVYQIWPQVLFSIATLPIPLTIVQVVLVAYAVLWVVLTLDTLRLVRLVRAGPRARTAIAAFSVILLTLTSGGAVWGGYLAGVQRDLVNSIFSVQAAAEPPVDGRYNILLLGGDAGEDREGLRPDSMTVVSIEADTGRATMIGIPRDLQQVPIAADSPLIGTDYAPDGVYDCGSDCQISFLYPRVEAFDSDLYPNAEAEGSLPGIEATKDAIEGALGLTIQYYVLIDMQGFSDLIDALGGVDINVTEALPMGGDEELNEVEGWIWPGEQHMDGYTALWYARSRHSTSDYDRMERQRQLQTAILQQFDPVNVLSKFQGIAAAGAQVVKTDIPQSTLAYFVDLALKTKDLPIDNVELTPPLIDPENPDWDLVRQTVGDALVLSSSTDTPAH</sequence>
<dbReference type="PANTHER" id="PTHR33392:SF6">
    <property type="entry name" value="POLYISOPRENYL-TEICHOIC ACID--PEPTIDOGLYCAN TEICHOIC ACID TRANSFERASE TAGU"/>
    <property type="match status" value="1"/>
</dbReference>
<keyword evidence="2" id="KW-0472">Membrane</keyword>
<feature type="transmembrane region" description="Helical" evidence="2">
    <location>
        <begin position="108"/>
        <end position="127"/>
    </location>
</feature>
<dbReference type="Pfam" id="PF03816">
    <property type="entry name" value="LytR_cpsA_psr"/>
    <property type="match status" value="1"/>
</dbReference>
<gene>
    <name evidence="4" type="ORF">ABFY20_05305</name>
</gene>
<evidence type="ECO:0000256" key="1">
    <source>
        <dbReference type="ARBA" id="ARBA00006068"/>
    </source>
</evidence>
<keyword evidence="2" id="KW-1133">Transmembrane helix</keyword>
<dbReference type="PANTHER" id="PTHR33392">
    <property type="entry name" value="POLYISOPRENYL-TEICHOIC ACID--PEPTIDOGLYCAN TEICHOIC ACID TRANSFERASE TAGU"/>
    <property type="match status" value="1"/>
</dbReference>
<dbReference type="InterPro" id="IPR050922">
    <property type="entry name" value="LytR/CpsA/Psr_CW_biosynth"/>
</dbReference>
<dbReference type="Gene3D" id="3.40.630.190">
    <property type="entry name" value="LCP protein"/>
    <property type="match status" value="1"/>
</dbReference>
<comment type="similarity">
    <text evidence="1">Belongs to the LytR/CpsA/Psr (LCP) family.</text>
</comment>
<dbReference type="AlphaFoldDB" id="A0AB39BJ48"/>
<feature type="transmembrane region" description="Helical" evidence="2">
    <location>
        <begin position="148"/>
        <end position="170"/>
    </location>
</feature>
<keyword evidence="2" id="KW-0812">Transmembrane</keyword>
<feature type="transmembrane region" description="Helical" evidence="2">
    <location>
        <begin position="74"/>
        <end position="96"/>
    </location>
</feature>
<feature type="transmembrane region" description="Helical" evidence="2">
    <location>
        <begin position="48"/>
        <end position="67"/>
    </location>
</feature>
<accession>A0AB39BJ48</accession>
<reference evidence="4" key="1">
    <citation type="submission" date="2024-05" db="EMBL/GenBank/DDBJ databases">
        <title>Herbiconiux sp. A18JL235.</title>
        <authorList>
            <person name="Zhang G."/>
        </authorList>
    </citation>
    <scope>NUCLEOTIDE SEQUENCE</scope>
    <source>
        <strain evidence="4">A18JL235</strain>
    </source>
</reference>